<organism evidence="1 2">
    <name type="scientific">Dendrolimus kikuchii</name>
    <dbReference type="NCBI Taxonomy" id="765133"/>
    <lineage>
        <taxon>Eukaryota</taxon>
        <taxon>Metazoa</taxon>
        <taxon>Ecdysozoa</taxon>
        <taxon>Arthropoda</taxon>
        <taxon>Hexapoda</taxon>
        <taxon>Insecta</taxon>
        <taxon>Pterygota</taxon>
        <taxon>Neoptera</taxon>
        <taxon>Endopterygota</taxon>
        <taxon>Lepidoptera</taxon>
        <taxon>Glossata</taxon>
        <taxon>Ditrysia</taxon>
        <taxon>Bombycoidea</taxon>
        <taxon>Lasiocampidae</taxon>
        <taxon>Dendrolimus</taxon>
    </lineage>
</organism>
<sequence>MSQAAGGKKGGKGPPKKNIDEDKNPPAKAVEEKDETSSNNGDKKEVKENNGADVVKPPSAGINMREVASRVLVLAQKGEWSAVEQTLKVLEKLVSAGGEDAVTVPMAGILDPTTGMTPLMYAVKDNRTSFVERLIELGSDVGARNNDNYNVLHISAMYSREDIVKLLLSKRGVDPFATGGSRQQTAVHIVASRQTGTATSILRALLTAAGKDIRLRADGRGKIPLLLAVEAGNQSMVRELLSAQTAEQLKASTPAGDTALHLAARRRDVDMARILVDYGAVVDATNGAGQTALHIAAAEGDEPLVKYFYGVRANAAIADNEDRTPMHLAAENGHAGIIELLADKFKASIFERTKDGSTLMHIASLNGHADCAMMLFKKGVYLHMPNKDGARSIHTAARYGHVGIINTLLQKGESVDVTTNDNYTALHIAVESCKPAVVETLLGYGADVHIRGGKQRETPLHIAARIPEGEKCALMLLKSGAGPNKATEDGKTPVHVAAKYGNLGTLVLLLEDGGDPLRKTKTGETPLHMACRSCKPDVVRHLIAFVKERKGESIATTYIDAVDEDGASALHYACKITKEEVKIPTADRQVVKCLIENGADVSLQTRHNHETAFHYCAIAGNNDVMSEMIAHISASDVSRALNKQNSIGWTPLLIACHRGHMELVNTLLTNHARVDVFDTEGRSALHLAAEYGYLQVCDALLTNKAFINSKARNGRAALHLAAMNGYAHLVKFLIRDHNAMIDILTLKKQTPLHLAAASGQIEVCRLLLELGANIDATDELGQKPIHAAAQNNFSEVAQLFLQQHPNLVMATTKDGNTCAHIAAIQGSVKVIEELMKFDRTGVISARNKLNDSTPLQLAAEGGHADVVRVLVRAGASCTDENRAGLTAVHLAAEHGHTNVLDVMRSTNTLKLSSKKLGLTPLHIAAYYGQAETVRELLSQVPGTVKSEPPTGASLVPVLGAESGLTPLHLAAYNGNENVVRLLLNSAGVQADAASTENGYNPLHLACFGGHMSIVGLLLSRSAELLQSTDRHGKTGLHIASTYGHYQMVEVLLGQGADINSTDKNGWTPLHCAAKAGHLNVVKLLCESGASPKSETNLNLAPIWFAASENHNDVLEYLLHKEHDTQSLMEDKRFVYNLMVCSKNHNNIPIEEFVLVSPAPVDTAAKLSNIYITLSTKEKERAKDLIAAGKQCEAMATELLALAAAGSSSAGHILTATDNRNIEFLDVLIENEQKEVIAHTVVQRYLQELWRGSLKWTGIKIMFLFFAFIVCPPVWLVFSLPLGHKYSKVPIIRFMSYLTSHIYLMVLLALVAITPIYNSIFRESLFPRWYEWMLLICLSGLLLFELTDPSDKSGLGWIKIAVLLFGMIGVATHVIGWIFVMPKYWPTLMYCRNQCFALSFLLACVQIMDFLSFHHLFGPWAIIIGDLMKDLGRFLAVLAIFVFGFSMHIVALNQPFRNILKAEDNKYARTARRKLFSDVTMNPIFSFELLFFAVFGQTTTEQTRVHRNDSNIQPAWTNYLFKIVFGIYMLVSVVVLINLLIAMMSDTYQRIQAQSDIEWKYGLSKLIRNMHRTNTAPSPLNLVTTWLMWLIAKCKNRLTKKKRPSLVHMIGLQRQDQLSARSKAGAKWLSKVKRGQVVPKDSTRLSVVHLSPIGSQLSFSSTTRIENVVDWDAIAKKYRALTRDEPEEVAPKESDADTADDESEIVPNNIAPPLS</sequence>
<gene>
    <name evidence="1" type="ORF">K1T71_008686</name>
</gene>
<proteinExistence type="predicted"/>
<comment type="caution">
    <text evidence="1">The sequence shown here is derived from an EMBL/GenBank/DDBJ whole genome shotgun (WGS) entry which is preliminary data.</text>
</comment>
<name>A0ACC1CW80_9NEOP</name>
<evidence type="ECO:0000313" key="2">
    <source>
        <dbReference type="Proteomes" id="UP000824533"/>
    </source>
</evidence>
<dbReference type="EMBL" id="CM034401">
    <property type="protein sequence ID" value="KAJ0175527.1"/>
    <property type="molecule type" value="Genomic_DNA"/>
</dbReference>
<protein>
    <submittedName>
        <fullName evidence="1">Uncharacterized protein</fullName>
    </submittedName>
</protein>
<evidence type="ECO:0000313" key="1">
    <source>
        <dbReference type="EMBL" id="KAJ0175527.1"/>
    </source>
</evidence>
<dbReference type="Proteomes" id="UP000824533">
    <property type="component" value="Linkage Group LG15"/>
</dbReference>
<reference evidence="1 2" key="1">
    <citation type="journal article" date="2021" name="Front. Genet.">
        <title>Chromosome-Level Genome Assembly Reveals Significant Gene Expansion in the Toll and IMD Signaling Pathways of Dendrolimus kikuchii.</title>
        <authorList>
            <person name="Zhou J."/>
            <person name="Wu P."/>
            <person name="Xiong Z."/>
            <person name="Liu N."/>
            <person name="Zhao N."/>
            <person name="Ji M."/>
            <person name="Qiu Y."/>
            <person name="Yang B."/>
        </authorList>
    </citation>
    <scope>NUCLEOTIDE SEQUENCE [LARGE SCALE GENOMIC DNA]</scope>
    <source>
        <strain evidence="1">Ann1</strain>
    </source>
</reference>
<accession>A0ACC1CW80</accession>
<keyword evidence="2" id="KW-1185">Reference proteome</keyword>